<dbReference type="EMBL" id="JAEFBJ010000002">
    <property type="protein sequence ID" value="KAG7641256.1"/>
    <property type="molecule type" value="Genomic_DNA"/>
</dbReference>
<protein>
    <submittedName>
        <fullName evidence="1">Uncharacterized protein</fullName>
    </submittedName>
</protein>
<comment type="caution">
    <text evidence="1">The sequence shown here is derived from an EMBL/GenBank/DDBJ whole genome shotgun (WGS) entry which is preliminary data.</text>
</comment>
<dbReference type="OrthoDB" id="1875751at2759"/>
<organism evidence="1 2">
    <name type="scientific">Arabidopsis suecica</name>
    <name type="common">Swedish thale-cress</name>
    <name type="synonym">Cardaminopsis suecica</name>
    <dbReference type="NCBI Taxonomy" id="45249"/>
    <lineage>
        <taxon>Eukaryota</taxon>
        <taxon>Viridiplantae</taxon>
        <taxon>Streptophyta</taxon>
        <taxon>Embryophyta</taxon>
        <taxon>Tracheophyta</taxon>
        <taxon>Spermatophyta</taxon>
        <taxon>Magnoliopsida</taxon>
        <taxon>eudicotyledons</taxon>
        <taxon>Gunneridae</taxon>
        <taxon>Pentapetalae</taxon>
        <taxon>rosids</taxon>
        <taxon>malvids</taxon>
        <taxon>Brassicales</taxon>
        <taxon>Brassicaceae</taxon>
        <taxon>Camelineae</taxon>
        <taxon>Arabidopsis</taxon>
    </lineage>
</organism>
<sequence length="70" mass="7883">MDMLKKRKLDENGIAMLHDGVSGSVSFRLVPQDARKITELFFADQLLDILQEAIVRHPDISMPTLVSFSP</sequence>
<accession>A0A8T2G1B3</accession>
<name>A0A8T2G1B3_ARASU</name>
<dbReference type="Proteomes" id="UP000694251">
    <property type="component" value="Chromosome 2"/>
</dbReference>
<proteinExistence type="predicted"/>
<reference evidence="1 2" key="1">
    <citation type="submission" date="2020-12" db="EMBL/GenBank/DDBJ databases">
        <title>Concerted genomic and epigenomic changes stabilize Arabidopsis allopolyploids.</title>
        <authorList>
            <person name="Chen Z."/>
        </authorList>
    </citation>
    <scope>NUCLEOTIDE SEQUENCE [LARGE SCALE GENOMIC DNA]</scope>
    <source>
        <strain evidence="1">As9502</strain>
        <tissue evidence="1">Leaf</tissue>
    </source>
</reference>
<evidence type="ECO:0000313" key="1">
    <source>
        <dbReference type="EMBL" id="KAG7641256.1"/>
    </source>
</evidence>
<dbReference type="AlphaFoldDB" id="A0A8T2G1B3"/>
<keyword evidence="2" id="KW-1185">Reference proteome</keyword>
<gene>
    <name evidence="1" type="ORF">ISN44_As02g012910</name>
</gene>
<evidence type="ECO:0000313" key="2">
    <source>
        <dbReference type="Proteomes" id="UP000694251"/>
    </source>
</evidence>